<keyword evidence="1" id="KW-1133">Transmembrane helix</keyword>
<accession>A0A8K1YSL6</accession>
<organism evidence="2">
    <name type="scientific">Klebsiella phage vB_Kpn-VAC111</name>
    <dbReference type="NCBI Taxonomy" id="2886109"/>
    <lineage>
        <taxon>Viruses</taxon>
        <taxon>Duplodnaviria</taxon>
        <taxon>Heunggongvirae</taxon>
        <taxon>Uroviricota</taxon>
        <taxon>Caudoviricetes</taxon>
        <taxon>Drexlerviridae</taxon>
        <taxon>Webervirus</taxon>
    </lineage>
</organism>
<reference evidence="2" key="1">
    <citation type="submission" date="2021-07" db="EMBL/GenBank/DDBJ databases">
        <authorList>
            <person name="Bleriot I."/>
            <person name="Blasco L."/>
            <person name="Pacios O."/>
            <person name="Fernandez-Garcia L."/>
            <person name="Ambroa A."/>
            <person name="Lopez M."/>
            <person name="Ortiz-Cartagena C."/>
            <person name="Fernandez-Cuenca F."/>
            <person name="Oteo J."/>
            <person name="Pascual A."/>
            <person name="Martinez-Martinez L."/>
            <person name="Domingo-Calap P."/>
            <person name="Wood T.K."/>
            <person name="Tomas M."/>
        </authorList>
    </citation>
    <scope>NUCLEOTIDE SEQUENCE</scope>
</reference>
<keyword evidence="1" id="KW-0472">Membrane</keyword>
<protein>
    <submittedName>
        <fullName evidence="2">Uncharacterized protein</fullName>
    </submittedName>
</protein>
<keyword evidence="1" id="KW-0812">Transmembrane</keyword>
<evidence type="ECO:0000256" key="1">
    <source>
        <dbReference type="SAM" id="Phobius"/>
    </source>
</evidence>
<name>A0A8K1YSL6_9CAUD</name>
<evidence type="ECO:0000313" key="2">
    <source>
        <dbReference type="EMBL" id="UEP19885.1"/>
    </source>
</evidence>
<sequence>MNHRCEKGAYRPLFSYVIWRYLYFISQKGGCFFVNSFFGLR</sequence>
<proteinExistence type="predicted"/>
<feature type="transmembrane region" description="Helical" evidence="1">
    <location>
        <begin position="21"/>
        <end position="40"/>
    </location>
</feature>
<dbReference type="EMBL" id="MZ612113">
    <property type="protein sequence ID" value="UEP19885.1"/>
    <property type="molecule type" value="Genomic_DNA"/>
</dbReference>